<dbReference type="InterPro" id="IPR000659">
    <property type="entry name" value="Pyridox_Oxase"/>
</dbReference>
<sequence>MDINQFIKKSRSITGDLKNFRLEDAPDSPFDLFTTWYQYAYDYGVEEPHSMTLCTVDADGFPDSRVLILKKIDERGFYFASGSESVKGRQLDNNPKVALNFYWKELGKQIRVRGTAVAMDRETNIGDFLNCGQTKRAFALTHKQSQPANTLQEIDEKLHEKEQFLLKNPNAINDNWIVYRVEPFEIEFFQARMDYKHVRIKYSLHESIWEKVLLWP</sequence>
<evidence type="ECO:0000313" key="8">
    <source>
        <dbReference type="EMBL" id="MFD2831364.1"/>
    </source>
</evidence>
<dbReference type="InterPro" id="IPR012349">
    <property type="entry name" value="Split_barrel_FMN-bd"/>
</dbReference>
<dbReference type="PANTHER" id="PTHR10851">
    <property type="entry name" value="PYRIDOXINE-5-PHOSPHATE OXIDASE"/>
    <property type="match status" value="1"/>
</dbReference>
<organism evidence="8 9">
    <name type="scientific">Corticicoccus populi</name>
    <dbReference type="NCBI Taxonomy" id="1812821"/>
    <lineage>
        <taxon>Bacteria</taxon>
        <taxon>Bacillati</taxon>
        <taxon>Bacillota</taxon>
        <taxon>Bacilli</taxon>
        <taxon>Bacillales</taxon>
        <taxon>Staphylococcaceae</taxon>
        <taxon>Corticicoccus</taxon>
    </lineage>
</organism>
<dbReference type="Proteomes" id="UP001597519">
    <property type="component" value="Unassembled WGS sequence"/>
</dbReference>
<accession>A0ABW5WZ19</accession>
<keyword evidence="3" id="KW-0285">Flavoprotein</keyword>
<dbReference type="InterPro" id="IPR019576">
    <property type="entry name" value="Pyridoxamine_oxidase_dimer_C"/>
</dbReference>
<dbReference type="InterPro" id="IPR011576">
    <property type="entry name" value="Pyridox_Oxase_N"/>
</dbReference>
<dbReference type="Gene3D" id="2.30.110.10">
    <property type="entry name" value="Electron Transport, Fmn-binding Protein, Chain A"/>
    <property type="match status" value="1"/>
</dbReference>
<dbReference type="PIRSF" id="PIRSF000190">
    <property type="entry name" value="Pyd_amn-ph_oxd"/>
    <property type="match status" value="1"/>
</dbReference>
<dbReference type="PANTHER" id="PTHR10851:SF0">
    <property type="entry name" value="PYRIDOXINE-5'-PHOSPHATE OXIDASE"/>
    <property type="match status" value="1"/>
</dbReference>
<proteinExistence type="inferred from homology"/>
<name>A0ABW5WZ19_9STAP</name>
<dbReference type="EMBL" id="JBHUOQ010000005">
    <property type="protein sequence ID" value="MFD2831364.1"/>
    <property type="molecule type" value="Genomic_DNA"/>
</dbReference>
<protein>
    <submittedName>
        <fullName evidence="8">Pyridoxal 5'-phosphate synthase</fullName>
    </submittedName>
</protein>
<feature type="domain" description="Pyridoxamine 5'-phosphate oxidase N-terminal" evidence="6">
    <location>
        <begin position="44"/>
        <end position="124"/>
    </location>
</feature>
<dbReference type="Pfam" id="PF01243">
    <property type="entry name" value="PNPOx_N"/>
    <property type="match status" value="1"/>
</dbReference>
<evidence type="ECO:0000256" key="1">
    <source>
        <dbReference type="ARBA" id="ARBA00001917"/>
    </source>
</evidence>
<keyword evidence="4" id="KW-0288">FMN</keyword>
<comment type="cofactor">
    <cofactor evidence="1">
        <name>FMN</name>
        <dbReference type="ChEBI" id="CHEBI:58210"/>
    </cofactor>
</comment>
<evidence type="ECO:0000256" key="2">
    <source>
        <dbReference type="ARBA" id="ARBA00007301"/>
    </source>
</evidence>
<comment type="caution">
    <text evidence="8">The sequence shown here is derived from an EMBL/GenBank/DDBJ whole genome shotgun (WGS) entry which is preliminary data.</text>
</comment>
<evidence type="ECO:0000313" key="9">
    <source>
        <dbReference type="Proteomes" id="UP001597519"/>
    </source>
</evidence>
<evidence type="ECO:0000256" key="4">
    <source>
        <dbReference type="ARBA" id="ARBA00022643"/>
    </source>
</evidence>
<evidence type="ECO:0000259" key="7">
    <source>
        <dbReference type="Pfam" id="PF10590"/>
    </source>
</evidence>
<keyword evidence="9" id="KW-1185">Reference proteome</keyword>
<evidence type="ECO:0000259" key="6">
    <source>
        <dbReference type="Pfam" id="PF01243"/>
    </source>
</evidence>
<keyword evidence="5" id="KW-0560">Oxidoreductase</keyword>
<evidence type="ECO:0000256" key="5">
    <source>
        <dbReference type="ARBA" id="ARBA00023002"/>
    </source>
</evidence>
<comment type="similarity">
    <text evidence="2">Belongs to the pyridoxamine 5'-phosphate oxidase family.</text>
</comment>
<feature type="domain" description="Pyridoxine 5'-phosphate oxidase dimerisation C-terminal" evidence="7">
    <location>
        <begin position="176"/>
        <end position="216"/>
    </location>
</feature>
<reference evidence="9" key="1">
    <citation type="journal article" date="2019" name="Int. J. Syst. Evol. Microbiol.">
        <title>The Global Catalogue of Microorganisms (GCM) 10K type strain sequencing project: providing services to taxonomists for standard genome sequencing and annotation.</title>
        <authorList>
            <consortium name="The Broad Institute Genomics Platform"/>
            <consortium name="The Broad Institute Genome Sequencing Center for Infectious Disease"/>
            <person name="Wu L."/>
            <person name="Ma J."/>
        </authorList>
    </citation>
    <scope>NUCLEOTIDE SEQUENCE [LARGE SCALE GENOMIC DNA]</scope>
    <source>
        <strain evidence="9">KCTC 33575</strain>
    </source>
</reference>
<dbReference type="SUPFAM" id="SSF50475">
    <property type="entry name" value="FMN-binding split barrel"/>
    <property type="match status" value="1"/>
</dbReference>
<evidence type="ECO:0000256" key="3">
    <source>
        <dbReference type="ARBA" id="ARBA00022630"/>
    </source>
</evidence>
<dbReference type="RefSeq" id="WP_377775553.1">
    <property type="nucleotide sequence ID" value="NZ_JBHUOQ010000005.1"/>
</dbReference>
<dbReference type="NCBIfam" id="NF004231">
    <property type="entry name" value="PRK05679.1"/>
    <property type="match status" value="1"/>
</dbReference>
<gene>
    <name evidence="8" type="ORF">ACFSX4_12890</name>
</gene>
<dbReference type="Pfam" id="PF10590">
    <property type="entry name" value="PNP_phzG_C"/>
    <property type="match status" value="1"/>
</dbReference>